<comment type="caution">
    <text evidence="1">The sequence shown here is derived from an EMBL/GenBank/DDBJ whole genome shotgun (WGS) entry which is preliminary data.</text>
</comment>
<dbReference type="EMBL" id="BAABME010005856">
    <property type="protein sequence ID" value="GAA0166792.1"/>
    <property type="molecule type" value="Genomic_DNA"/>
</dbReference>
<proteinExistence type="predicted"/>
<sequence>METSSWGHTNSILGAVREIRCSAANVIVGWEEDVLVLLLLDGAGSPSIDAYVSTSSFLFAASLFRHLLGHPESTLMSGGRISGYEDLVQNIGPLNGSRKWL</sequence>
<dbReference type="Proteomes" id="UP001454036">
    <property type="component" value="Unassembled WGS sequence"/>
</dbReference>
<protein>
    <submittedName>
        <fullName evidence="1">Uncharacterized protein</fullName>
    </submittedName>
</protein>
<dbReference type="AlphaFoldDB" id="A0AAV3QRR1"/>
<evidence type="ECO:0000313" key="1">
    <source>
        <dbReference type="EMBL" id="GAA0166792.1"/>
    </source>
</evidence>
<gene>
    <name evidence="1" type="ORF">LIER_21869</name>
</gene>
<accession>A0AAV3QRR1</accession>
<organism evidence="1 2">
    <name type="scientific">Lithospermum erythrorhizon</name>
    <name type="common">Purple gromwell</name>
    <name type="synonym">Lithospermum officinale var. erythrorhizon</name>
    <dbReference type="NCBI Taxonomy" id="34254"/>
    <lineage>
        <taxon>Eukaryota</taxon>
        <taxon>Viridiplantae</taxon>
        <taxon>Streptophyta</taxon>
        <taxon>Embryophyta</taxon>
        <taxon>Tracheophyta</taxon>
        <taxon>Spermatophyta</taxon>
        <taxon>Magnoliopsida</taxon>
        <taxon>eudicotyledons</taxon>
        <taxon>Gunneridae</taxon>
        <taxon>Pentapetalae</taxon>
        <taxon>asterids</taxon>
        <taxon>lamiids</taxon>
        <taxon>Boraginales</taxon>
        <taxon>Boraginaceae</taxon>
        <taxon>Boraginoideae</taxon>
        <taxon>Lithospermeae</taxon>
        <taxon>Lithospermum</taxon>
    </lineage>
</organism>
<evidence type="ECO:0000313" key="2">
    <source>
        <dbReference type="Proteomes" id="UP001454036"/>
    </source>
</evidence>
<name>A0AAV3QRR1_LITER</name>
<keyword evidence="2" id="KW-1185">Reference proteome</keyword>
<reference evidence="1 2" key="1">
    <citation type="submission" date="2024-01" db="EMBL/GenBank/DDBJ databases">
        <title>The complete chloroplast genome sequence of Lithospermum erythrorhizon: insights into the phylogenetic relationship among Boraginaceae species and the maternal lineages of purple gromwells.</title>
        <authorList>
            <person name="Okada T."/>
            <person name="Watanabe K."/>
        </authorList>
    </citation>
    <scope>NUCLEOTIDE SEQUENCE [LARGE SCALE GENOMIC DNA]</scope>
</reference>